<gene>
    <name evidence="1" type="primary">GID8_1</name>
    <name evidence="1" type="ORF">CASFOL_031574</name>
</gene>
<dbReference type="EMBL" id="JAVIJP010000053">
    <property type="protein sequence ID" value="KAL3624906.1"/>
    <property type="molecule type" value="Genomic_DNA"/>
</dbReference>
<reference evidence="2" key="1">
    <citation type="journal article" date="2024" name="IScience">
        <title>Strigolactones Initiate the Formation of Haustorium-like Structures in Castilleja.</title>
        <authorList>
            <person name="Buerger M."/>
            <person name="Peterson D."/>
            <person name="Chory J."/>
        </authorList>
    </citation>
    <scope>NUCLEOTIDE SEQUENCE [LARGE SCALE GENOMIC DNA]</scope>
</reference>
<evidence type="ECO:0000313" key="1">
    <source>
        <dbReference type="EMBL" id="KAL3624906.1"/>
    </source>
</evidence>
<organism evidence="1 2">
    <name type="scientific">Castilleja foliolosa</name>
    <dbReference type="NCBI Taxonomy" id="1961234"/>
    <lineage>
        <taxon>Eukaryota</taxon>
        <taxon>Viridiplantae</taxon>
        <taxon>Streptophyta</taxon>
        <taxon>Embryophyta</taxon>
        <taxon>Tracheophyta</taxon>
        <taxon>Spermatophyta</taxon>
        <taxon>Magnoliopsida</taxon>
        <taxon>eudicotyledons</taxon>
        <taxon>Gunneridae</taxon>
        <taxon>Pentapetalae</taxon>
        <taxon>asterids</taxon>
        <taxon>lamiids</taxon>
        <taxon>Lamiales</taxon>
        <taxon>Orobanchaceae</taxon>
        <taxon>Pedicularideae</taxon>
        <taxon>Castillejinae</taxon>
        <taxon>Castilleja</taxon>
    </lineage>
</organism>
<dbReference type="InterPro" id="IPR006594">
    <property type="entry name" value="LisH"/>
</dbReference>
<dbReference type="SMART" id="SM00667">
    <property type="entry name" value="LisH"/>
    <property type="match status" value="1"/>
</dbReference>
<protein>
    <submittedName>
        <fullName evidence="1">Glucose-induced degradation complex subunit</fullName>
    </submittedName>
</protein>
<name>A0ABD3C537_9LAMI</name>
<evidence type="ECO:0000313" key="2">
    <source>
        <dbReference type="Proteomes" id="UP001632038"/>
    </source>
</evidence>
<comment type="caution">
    <text evidence="1">The sequence shown here is derived from an EMBL/GenBank/DDBJ whole genome shotgun (WGS) entry which is preliminary data.</text>
</comment>
<dbReference type="Proteomes" id="UP001632038">
    <property type="component" value="Unassembled WGS sequence"/>
</dbReference>
<dbReference type="Pfam" id="PF08513">
    <property type="entry name" value="LisH"/>
    <property type="match status" value="1"/>
</dbReference>
<keyword evidence="2" id="KW-1185">Reference proteome</keyword>
<dbReference type="AlphaFoldDB" id="A0ABD3C537"/>
<proteinExistence type="predicted"/>
<dbReference type="PROSITE" id="PS50896">
    <property type="entry name" value="LISH"/>
    <property type="match status" value="1"/>
</dbReference>
<sequence>MATSKKVITRVDWEKKLNDVKVRKEDMNKLVMNFLVTEGFVDAAKKFRLESDTEQNSRDRSCDHH</sequence>
<accession>A0ABD3C537</accession>